<dbReference type="PRINTS" id="PR00111">
    <property type="entry name" value="ABHYDROLASE"/>
</dbReference>
<reference evidence="4" key="1">
    <citation type="journal article" date="2019" name="Int. J. Syst. Evol. Microbiol.">
        <title>The Global Catalogue of Microorganisms (GCM) 10K type strain sequencing project: providing services to taxonomists for standard genome sequencing and annotation.</title>
        <authorList>
            <consortium name="The Broad Institute Genomics Platform"/>
            <consortium name="The Broad Institute Genome Sequencing Center for Infectious Disease"/>
            <person name="Wu L."/>
            <person name="Ma J."/>
        </authorList>
    </citation>
    <scope>NUCLEOTIDE SEQUENCE [LARGE SCALE GENOMIC DNA]</scope>
    <source>
        <strain evidence="4">ICMP 6774ER</strain>
    </source>
</reference>
<dbReference type="InterPro" id="IPR050266">
    <property type="entry name" value="AB_hydrolase_sf"/>
</dbReference>
<dbReference type="InterPro" id="IPR000073">
    <property type="entry name" value="AB_hydrolase_1"/>
</dbReference>
<dbReference type="PANTHER" id="PTHR43798">
    <property type="entry name" value="MONOACYLGLYCEROL LIPASE"/>
    <property type="match status" value="1"/>
</dbReference>
<gene>
    <name evidence="3" type="ORF">ACFSKW_06080</name>
</gene>
<dbReference type="GO" id="GO:0016787">
    <property type="term" value="F:hydrolase activity"/>
    <property type="evidence" value="ECO:0007669"/>
    <property type="project" value="UniProtKB-KW"/>
</dbReference>
<dbReference type="InterPro" id="IPR029058">
    <property type="entry name" value="AB_hydrolase_fold"/>
</dbReference>
<dbReference type="Pfam" id="PF00561">
    <property type="entry name" value="Abhydrolase_1"/>
    <property type="match status" value="1"/>
</dbReference>
<dbReference type="Gene3D" id="3.40.50.1820">
    <property type="entry name" value="alpha/beta hydrolase"/>
    <property type="match status" value="1"/>
</dbReference>
<evidence type="ECO:0000313" key="3">
    <source>
        <dbReference type="EMBL" id="MFD1931044.1"/>
    </source>
</evidence>
<evidence type="ECO:0000256" key="1">
    <source>
        <dbReference type="ARBA" id="ARBA00022801"/>
    </source>
</evidence>
<sequence length="302" mass="33001">MQPLCNAAAALGRPWRIADSRYGPDISTLGRGKMSYLELPDGVPLYYEDHGSGPAVLLIHGWTMNSTFWAQNVDALSESNRVITVDLRGHGLSGKTDDGHTLSQYARDVRSLLQHLRLNDVCLVGWSMGTAVILSYVQQFGCDLLRSAAFVDQSPRFLDGEGWDFPLLGGYSTTDLAVFAQGVRHARPSVIKPFIAACFAETPPDEVIDAVYAETTQTATSAALSIWYDMAYADLRPVLPAVTVPTLLMYGARSRIFPGDLDEWLAAQLPNAQVARFDNSGHAPFSEEPKAFNDTLGAFLRS</sequence>
<accession>A0ABW4SPF8</accession>
<dbReference type="EMBL" id="JBHUFV010000007">
    <property type="protein sequence ID" value="MFD1931044.1"/>
    <property type="molecule type" value="Genomic_DNA"/>
</dbReference>
<name>A0ABW4SPF8_9ACTN</name>
<dbReference type="RefSeq" id="WP_379570026.1">
    <property type="nucleotide sequence ID" value="NZ_JBHUFV010000007.1"/>
</dbReference>
<dbReference type="Proteomes" id="UP001597368">
    <property type="component" value="Unassembled WGS sequence"/>
</dbReference>
<dbReference type="PANTHER" id="PTHR43798:SF31">
    <property type="entry name" value="AB HYDROLASE SUPERFAMILY PROTEIN YCLE"/>
    <property type="match status" value="1"/>
</dbReference>
<protein>
    <submittedName>
        <fullName evidence="3">Alpha/beta fold hydrolase</fullName>
    </submittedName>
</protein>
<keyword evidence="4" id="KW-1185">Reference proteome</keyword>
<evidence type="ECO:0000259" key="2">
    <source>
        <dbReference type="Pfam" id="PF00561"/>
    </source>
</evidence>
<evidence type="ECO:0000313" key="4">
    <source>
        <dbReference type="Proteomes" id="UP001597368"/>
    </source>
</evidence>
<comment type="caution">
    <text evidence="3">The sequence shown here is derived from an EMBL/GenBank/DDBJ whole genome shotgun (WGS) entry which is preliminary data.</text>
</comment>
<organism evidence="3 4">
    <name type="scientific">Nonomuraea mangrovi</name>
    <dbReference type="NCBI Taxonomy" id="2316207"/>
    <lineage>
        <taxon>Bacteria</taxon>
        <taxon>Bacillati</taxon>
        <taxon>Actinomycetota</taxon>
        <taxon>Actinomycetes</taxon>
        <taxon>Streptosporangiales</taxon>
        <taxon>Streptosporangiaceae</taxon>
        <taxon>Nonomuraea</taxon>
    </lineage>
</organism>
<proteinExistence type="predicted"/>
<feature type="domain" description="AB hydrolase-1" evidence="2">
    <location>
        <begin position="54"/>
        <end position="289"/>
    </location>
</feature>
<keyword evidence="1 3" id="KW-0378">Hydrolase</keyword>
<dbReference type="SUPFAM" id="SSF53474">
    <property type="entry name" value="alpha/beta-Hydrolases"/>
    <property type="match status" value="1"/>
</dbReference>